<proteinExistence type="predicted"/>
<sequence>MKILCCFDKRQQQVQKKKLQTSAEEDVTVYPENLNTFGTIENIYEKYHITRLGKEQEVHTKHVDVPSPFKTNIVIQDELEPSRYIRIDFSGIHDSYYIGINEIHFKDPQGNHIPYENIMVDGQEVDNEKVKPAFPPHGWWCVVDGVHSLVFDFGEVTHVKEIYFWCANAASTPKEMKITDGHFLPDYTGYKYDAELYFQLAGDVQDPTEMIFQGGLTCDEVIESLNSDPPENQFKSFLSLDGKSQFVFYQRGSRTLALNYYFGRDDSFSEDVGMINSTNPHKNTIDEVEYRALTLQELRGIRAMILDKCLKESWKSSRDNETILRPEDVNLYDLSKHLIKPLTVERNCSFKELFHSGSTTPMYYCSHWWGESVFDFISCVENHAQKNELDPQTATYWVCAHANRQHDLGVDLGNDPSQSSFNRAMQVAKGVLLVCDINAIVTSRIWVDFELYRTIVTSSNFDIVIHANGMPHLIANDPLPNETPYQKNRRESNFPFERVCRQLLSLELHKGESSMEIDKVRILNTMIEKRPLDCPNALERVFKNDSQCFEYQQDLHFYNLTNGALRAEMACKAVSIALSKEDQSLENFYGFNLLDIISKDTSRTTIDLQDLASLDSVTDDVFAQLMGLATAPTLRKFVLNVVGCKNLTDECIDSISFPTYLKQLDLNIGYAKNMSNAKLLDLPSKLPPSLETLKLNVCGYKTPDGNYLPPRFGSLMHELSKHISFSLKHFEFTTQINDEEHLEYSTEGENKNRGVEGMCALLRKLPSDLESLFLCVEQWDTFEGKMLASMFELFPKNLKEVKIFLYSGDYVYDENMASIANCINSMKQLCSLRIHTRSDARTGTYRVRNIHTVDEMKAFA</sequence>
<dbReference type="InterPro" id="IPR032675">
    <property type="entry name" value="LRR_dom_sf"/>
</dbReference>
<protein>
    <submittedName>
        <fullName evidence="1">Uncharacterized protein</fullName>
    </submittedName>
</protein>
<reference evidence="1 2" key="1">
    <citation type="journal article" date="2021" name="Sci. Rep.">
        <title>The genome of the diatom Chaetoceros tenuissimus carries an ancient integrated fragment of an extant virus.</title>
        <authorList>
            <person name="Hongo Y."/>
            <person name="Kimura K."/>
            <person name="Takaki Y."/>
            <person name="Yoshida Y."/>
            <person name="Baba S."/>
            <person name="Kobayashi G."/>
            <person name="Nagasaki K."/>
            <person name="Hano T."/>
            <person name="Tomaru Y."/>
        </authorList>
    </citation>
    <scope>NUCLEOTIDE SEQUENCE [LARGE SCALE GENOMIC DNA]</scope>
    <source>
        <strain evidence="1 2">NIES-3715</strain>
    </source>
</reference>
<dbReference type="EMBL" id="BLLK01000047">
    <property type="protein sequence ID" value="GFH55223.1"/>
    <property type="molecule type" value="Genomic_DNA"/>
</dbReference>
<accession>A0AAD3CZS8</accession>
<evidence type="ECO:0000313" key="2">
    <source>
        <dbReference type="Proteomes" id="UP001054902"/>
    </source>
</evidence>
<evidence type="ECO:0000313" key="1">
    <source>
        <dbReference type="EMBL" id="GFH55223.1"/>
    </source>
</evidence>
<organism evidence="1 2">
    <name type="scientific">Chaetoceros tenuissimus</name>
    <dbReference type="NCBI Taxonomy" id="426638"/>
    <lineage>
        <taxon>Eukaryota</taxon>
        <taxon>Sar</taxon>
        <taxon>Stramenopiles</taxon>
        <taxon>Ochrophyta</taxon>
        <taxon>Bacillariophyta</taxon>
        <taxon>Coscinodiscophyceae</taxon>
        <taxon>Chaetocerotophycidae</taxon>
        <taxon>Chaetocerotales</taxon>
        <taxon>Chaetocerotaceae</taxon>
        <taxon>Chaetoceros</taxon>
    </lineage>
</organism>
<dbReference type="AlphaFoldDB" id="A0AAD3CZS8"/>
<comment type="caution">
    <text evidence="1">The sequence shown here is derived from an EMBL/GenBank/DDBJ whole genome shotgun (WGS) entry which is preliminary data.</text>
</comment>
<name>A0AAD3CZS8_9STRA</name>
<dbReference type="Gene3D" id="3.80.10.10">
    <property type="entry name" value="Ribonuclease Inhibitor"/>
    <property type="match status" value="1"/>
</dbReference>
<gene>
    <name evidence="1" type="ORF">CTEN210_11700</name>
</gene>
<keyword evidence="2" id="KW-1185">Reference proteome</keyword>
<dbReference type="SUPFAM" id="SSF52047">
    <property type="entry name" value="RNI-like"/>
    <property type="match status" value="1"/>
</dbReference>
<dbReference type="Proteomes" id="UP001054902">
    <property type="component" value="Unassembled WGS sequence"/>
</dbReference>